<evidence type="ECO:0000256" key="1">
    <source>
        <dbReference type="ARBA" id="ARBA00004173"/>
    </source>
</evidence>
<proteinExistence type="inferred from homology"/>
<dbReference type="InterPro" id="IPR036925">
    <property type="entry name" value="TIF_IF2_dom3_sf"/>
</dbReference>
<dbReference type="PANTHER" id="PTHR43381:SF20">
    <property type="entry name" value="TRANSLATION INITIATION FACTOR IF-2, MITOCHONDRIAL"/>
    <property type="match status" value="1"/>
</dbReference>
<dbReference type="Proteomes" id="UP001623330">
    <property type="component" value="Unassembled WGS sequence"/>
</dbReference>
<dbReference type="CDD" id="cd03692">
    <property type="entry name" value="mtIF2_IVc"/>
    <property type="match status" value="1"/>
</dbReference>
<keyword evidence="8" id="KW-0342">GTP-binding</keyword>
<evidence type="ECO:0000256" key="10">
    <source>
        <dbReference type="ARBA" id="ARBA00044200"/>
    </source>
</evidence>
<reference evidence="13 14" key="1">
    <citation type="submission" date="2024-05" db="EMBL/GenBank/DDBJ databases">
        <title>Long read based assembly of the Candida bracarensis genome reveals expanded adhesin content.</title>
        <authorList>
            <person name="Marcet-Houben M."/>
            <person name="Ksiezopolska E."/>
            <person name="Gabaldon T."/>
        </authorList>
    </citation>
    <scope>NUCLEOTIDE SEQUENCE [LARGE SCALE GENOMIC DNA]</scope>
    <source>
        <strain evidence="13 14">CBM6</strain>
    </source>
</reference>
<dbReference type="GO" id="GO:0003743">
    <property type="term" value="F:translation initiation factor activity"/>
    <property type="evidence" value="ECO:0007669"/>
    <property type="project" value="UniProtKB-KW"/>
</dbReference>
<keyword evidence="7" id="KW-0496">Mitochondrion</keyword>
<keyword evidence="11" id="KW-0175">Coiled coil</keyword>
<keyword evidence="6" id="KW-0809">Transit peptide</keyword>
<dbReference type="InterPro" id="IPR027417">
    <property type="entry name" value="P-loop_NTPase"/>
</dbReference>
<dbReference type="Pfam" id="PF00009">
    <property type="entry name" value="GTP_EFTU"/>
    <property type="match status" value="1"/>
</dbReference>
<keyword evidence="3 13" id="KW-0396">Initiation factor</keyword>
<dbReference type="InterPro" id="IPR000178">
    <property type="entry name" value="TF_IF2_bacterial-like"/>
</dbReference>
<evidence type="ECO:0000313" key="14">
    <source>
        <dbReference type="Proteomes" id="UP001623330"/>
    </source>
</evidence>
<dbReference type="NCBIfam" id="TIGR00231">
    <property type="entry name" value="small_GTP"/>
    <property type="match status" value="1"/>
</dbReference>
<evidence type="ECO:0000256" key="11">
    <source>
        <dbReference type="SAM" id="Coils"/>
    </source>
</evidence>
<dbReference type="SUPFAM" id="SSF50447">
    <property type="entry name" value="Translation proteins"/>
    <property type="match status" value="2"/>
</dbReference>
<dbReference type="InterPro" id="IPR000795">
    <property type="entry name" value="T_Tr_GTP-bd_dom"/>
</dbReference>
<organism evidence="13 14">
    <name type="scientific">Nakaseomyces bracarensis</name>
    <dbReference type="NCBI Taxonomy" id="273131"/>
    <lineage>
        <taxon>Eukaryota</taxon>
        <taxon>Fungi</taxon>
        <taxon>Dikarya</taxon>
        <taxon>Ascomycota</taxon>
        <taxon>Saccharomycotina</taxon>
        <taxon>Saccharomycetes</taxon>
        <taxon>Saccharomycetales</taxon>
        <taxon>Saccharomycetaceae</taxon>
        <taxon>Nakaseomyces</taxon>
    </lineage>
</organism>
<evidence type="ECO:0000256" key="2">
    <source>
        <dbReference type="ARBA" id="ARBA00007733"/>
    </source>
</evidence>
<keyword evidence="5" id="KW-0648">Protein biosynthesis</keyword>
<evidence type="ECO:0000256" key="5">
    <source>
        <dbReference type="ARBA" id="ARBA00022917"/>
    </source>
</evidence>
<evidence type="ECO:0000256" key="6">
    <source>
        <dbReference type="ARBA" id="ARBA00022946"/>
    </source>
</evidence>
<dbReference type="SUPFAM" id="SSF52156">
    <property type="entry name" value="Initiation factor IF2/eIF5b, domain 3"/>
    <property type="match status" value="1"/>
</dbReference>
<keyword evidence="4" id="KW-0547">Nucleotide-binding</keyword>
<evidence type="ECO:0000259" key="12">
    <source>
        <dbReference type="PROSITE" id="PS51722"/>
    </source>
</evidence>
<comment type="function">
    <text evidence="9">One of the essential components for the initiation of protein synthesis. Protects formylmethionyl-tRNA from spontaneous hydrolysis and promotes its binding to the 30S ribosomal subunits. Also involved in the hydrolysis of GTP during the formation of the 70S ribosomal complex.</text>
</comment>
<dbReference type="InterPro" id="IPR005225">
    <property type="entry name" value="Small_GTP-bd"/>
</dbReference>
<dbReference type="InterPro" id="IPR009000">
    <property type="entry name" value="Transl_B-barrel_sf"/>
</dbReference>
<dbReference type="SUPFAM" id="SSF52540">
    <property type="entry name" value="P-loop containing nucleoside triphosphate hydrolases"/>
    <property type="match status" value="1"/>
</dbReference>
<comment type="subcellular location">
    <subcellularLocation>
        <location evidence="1">Mitochondrion</location>
    </subcellularLocation>
</comment>
<gene>
    <name evidence="13" type="ORF">RNJ44_01535</name>
</gene>
<evidence type="ECO:0000256" key="8">
    <source>
        <dbReference type="ARBA" id="ARBA00023134"/>
    </source>
</evidence>
<dbReference type="EMBL" id="JBEVYD010000010">
    <property type="protein sequence ID" value="KAL3230172.1"/>
    <property type="molecule type" value="Genomic_DNA"/>
</dbReference>
<dbReference type="InterPro" id="IPR053905">
    <property type="entry name" value="EF-G-like_DII"/>
</dbReference>
<dbReference type="PROSITE" id="PS01176">
    <property type="entry name" value="IF2"/>
    <property type="match status" value="1"/>
</dbReference>
<name>A0ABR4NQ76_9SACH</name>
<dbReference type="InterPro" id="IPR044145">
    <property type="entry name" value="IF2_II"/>
</dbReference>
<evidence type="ECO:0000256" key="3">
    <source>
        <dbReference type="ARBA" id="ARBA00022540"/>
    </source>
</evidence>
<dbReference type="InterPro" id="IPR015760">
    <property type="entry name" value="TIF_IF2"/>
</dbReference>
<dbReference type="PROSITE" id="PS51722">
    <property type="entry name" value="G_TR_2"/>
    <property type="match status" value="1"/>
</dbReference>
<dbReference type="Pfam" id="PF22042">
    <property type="entry name" value="EF-G_D2"/>
    <property type="match status" value="1"/>
</dbReference>
<sequence>MLKPLFYLGRSTTRCPRPIAAINYSIRNNFSAWSLNYSRNNKLSRRKKRSEPKPLTFTIPNYISVNKLSNLINCRVEDLVRDLKKLGFENVTNNYILSKEFTELILQEYNYDISTSASNLTVGNVYDELKSPINPTLLQRRPPVVTIMGHVDHGKTTIIDYLRKSSVVELEHGGITQHIGAFQVVTPVSNRKITFLDTPGHAAFLKMRERGANITDIIVLVVSVEDSVMPQTIEAIKHIKKSGNQLIVAITKMDKIHDTRQKEKMLTKVENDLIGQGIEIEKIGGDVQVIPISAKSGENMELLEESIVILSDIMDIRAENAPKTVAEGWILESKVKKTIGNAATVLIKKGTVKRGDILICGNTYCKVRNMKGSGDGAEQVQKAPPAEAVEISGWKELPDVGDEIIQVKSEAIAKKYIAKRIKLEETEKDGQLVERMNERRLQEAMEKHIKANKDVDEDLDEVTKEEENKIKEVNFIVKTDVSGSVEAIVGSIANLGNNEVCCKVVEASVGIPTEGDLKMANITNSQILCFNLGALPNDVLNNKLNVKVRQYNVIYKLIEDVTQILIDNLTPIFQKKFLATVEIRDIFEYNLKKKIIKIAGCKVVNGQINRNSLIQITRGEGNKIVYEGKLATLKHGKDDIAAVTKGHECGITFENNFEDYKKGDSILVYENVKQERFL</sequence>
<dbReference type="Gene3D" id="2.40.30.10">
    <property type="entry name" value="Translation factors"/>
    <property type="match status" value="2"/>
</dbReference>
<accession>A0ABR4NQ76</accession>
<dbReference type="InterPro" id="IPR023115">
    <property type="entry name" value="TIF_IF2_dom3"/>
</dbReference>
<comment type="caution">
    <text evidence="13">The sequence shown here is derived from an EMBL/GenBank/DDBJ whole genome shotgun (WGS) entry which is preliminary data.</text>
</comment>
<dbReference type="PANTHER" id="PTHR43381">
    <property type="entry name" value="TRANSLATION INITIATION FACTOR IF-2-RELATED"/>
    <property type="match status" value="1"/>
</dbReference>
<evidence type="ECO:0000313" key="13">
    <source>
        <dbReference type="EMBL" id="KAL3230172.1"/>
    </source>
</evidence>
<feature type="domain" description="Tr-type G" evidence="12">
    <location>
        <begin position="140"/>
        <end position="315"/>
    </location>
</feature>
<evidence type="ECO:0000256" key="4">
    <source>
        <dbReference type="ARBA" id="ARBA00022741"/>
    </source>
</evidence>
<comment type="similarity">
    <text evidence="2">Belongs to the TRAFAC class translation factor GTPase superfamily. Classic translation factor GTPase family. IF-2 subfamily.</text>
</comment>
<dbReference type="CDD" id="cd03702">
    <property type="entry name" value="IF2_mtIF2_II"/>
    <property type="match status" value="1"/>
</dbReference>
<feature type="coiled-coil region" evidence="11">
    <location>
        <begin position="445"/>
        <end position="472"/>
    </location>
</feature>
<dbReference type="CDD" id="cd01887">
    <property type="entry name" value="IF2_eIF5B"/>
    <property type="match status" value="1"/>
</dbReference>
<protein>
    <recommendedName>
        <fullName evidence="10">Translation initiation factor IF-2, mitochondrial</fullName>
    </recommendedName>
</protein>
<dbReference type="Gene3D" id="3.40.50.300">
    <property type="entry name" value="P-loop containing nucleotide triphosphate hydrolases"/>
    <property type="match status" value="1"/>
</dbReference>
<dbReference type="NCBIfam" id="TIGR00487">
    <property type="entry name" value="IF-2"/>
    <property type="match status" value="1"/>
</dbReference>
<evidence type="ECO:0000256" key="9">
    <source>
        <dbReference type="ARBA" id="ARBA00025162"/>
    </source>
</evidence>
<dbReference type="Gene3D" id="3.40.50.10050">
    <property type="entry name" value="Translation initiation factor IF- 2, domain 3"/>
    <property type="match status" value="1"/>
</dbReference>
<dbReference type="Pfam" id="PF11987">
    <property type="entry name" value="IF-2"/>
    <property type="match status" value="1"/>
</dbReference>
<dbReference type="Pfam" id="PF04760">
    <property type="entry name" value="IF2_N"/>
    <property type="match status" value="1"/>
</dbReference>
<keyword evidence="14" id="KW-1185">Reference proteome</keyword>
<evidence type="ECO:0000256" key="7">
    <source>
        <dbReference type="ARBA" id="ARBA00023128"/>
    </source>
</evidence>
<dbReference type="InterPro" id="IPR006847">
    <property type="entry name" value="IF2_N"/>
</dbReference>